<dbReference type="Proteomes" id="UP000305836">
    <property type="component" value="Unassembled WGS sequence"/>
</dbReference>
<dbReference type="GO" id="GO:0005886">
    <property type="term" value="C:plasma membrane"/>
    <property type="evidence" value="ECO:0007669"/>
    <property type="project" value="UniProtKB-SubCell"/>
</dbReference>
<evidence type="ECO:0000256" key="4">
    <source>
        <dbReference type="ARBA" id="ARBA00022840"/>
    </source>
</evidence>
<organism evidence="9 10">
    <name type="scientific">Kribbella jiaozuonensis</name>
    <dbReference type="NCBI Taxonomy" id="2575441"/>
    <lineage>
        <taxon>Bacteria</taxon>
        <taxon>Bacillati</taxon>
        <taxon>Actinomycetota</taxon>
        <taxon>Actinomycetes</taxon>
        <taxon>Propionibacteriales</taxon>
        <taxon>Kribbellaceae</taxon>
        <taxon>Kribbella</taxon>
    </lineage>
</organism>
<feature type="transmembrane region" description="Helical" evidence="7">
    <location>
        <begin position="159"/>
        <end position="181"/>
    </location>
</feature>
<dbReference type="SUPFAM" id="SSF90123">
    <property type="entry name" value="ABC transporter transmembrane region"/>
    <property type="match status" value="1"/>
</dbReference>
<dbReference type="InterPro" id="IPR036640">
    <property type="entry name" value="ABC1_TM_sf"/>
</dbReference>
<name>A0A4U3LP62_9ACTN</name>
<keyword evidence="4 9" id="KW-0067">ATP-binding</keyword>
<dbReference type="Pfam" id="PF00005">
    <property type="entry name" value="ABC_tran"/>
    <property type="match status" value="1"/>
</dbReference>
<keyword evidence="3" id="KW-0547">Nucleotide-binding</keyword>
<dbReference type="InterPro" id="IPR003593">
    <property type="entry name" value="AAA+_ATPase"/>
</dbReference>
<evidence type="ECO:0000256" key="7">
    <source>
        <dbReference type="SAM" id="Phobius"/>
    </source>
</evidence>
<dbReference type="Gene3D" id="1.20.1560.10">
    <property type="entry name" value="ABC transporter type 1, transmembrane domain"/>
    <property type="match status" value="1"/>
</dbReference>
<feature type="transmembrane region" description="Helical" evidence="7">
    <location>
        <begin position="28"/>
        <end position="53"/>
    </location>
</feature>
<evidence type="ECO:0000259" key="8">
    <source>
        <dbReference type="PROSITE" id="PS50893"/>
    </source>
</evidence>
<dbReference type="GO" id="GO:0034040">
    <property type="term" value="F:ATPase-coupled lipid transmembrane transporter activity"/>
    <property type="evidence" value="ECO:0007669"/>
    <property type="project" value="TreeGrafter"/>
</dbReference>
<proteinExistence type="predicted"/>
<evidence type="ECO:0000256" key="3">
    <source>
        <dbReference type="ARBA" id="ARBA00022741"/>
    </source>
</evidence>
<dbReference type="GO" id="GO:0005524">
    <property type="term" value="F:ATP binding"/>
    <property type="evidence" value="ECO:0007669"/>
    <property type="project" value="UniProtKB-KW"/>
</dbReference>
<dbReference type="GO" id="GO:0016887">
    <property type="term" value="F:ATP hydrolysis activity"/>
    <property type="evidence" value="ECO:0007669"/>
    <property type="project" value="InterPro"/>
</dbReference>
<dbReference type="Gene3D" id="3.40.50.300">
    <property type="entry name" value="P-loop containing nucleotide triphosphate hydrolases"/>
    <property type="match status" value="1"/>
</dbReference>
<comment type="caution">
    <text evidence="9">The sequence shown here is derived from an EMBL/GenBank/DDBJ whole genome shotgun (WGS) entry which is preliminary data.</text>
</comment>
<keyword evidence="5 7" id="KW-1133">Transmembrane helix</keyword>
<evidence type="ECO:0000256" key="6">
    <source>
        <dbReference type="ARBA" id="ARBA00023136"/>
    </source>
</evidence>
<gene>
    <name evidence="9" type="ORF">FDA38_20770</name>
</gene>
<keyword evidence="2 7" id="KW-0812">Transmembrane</keyword>
<dbReference type="PANTHER" id="PTHR24221">
    <property type="entry name" value="ATP-BINDING CASSETTE SUB-FAMILY B"/>
    <property type="match status" value="1"/>
</dbReference>
<dbReference type="RefSeq" id="WP_137255766.1">
    <property type="nucleotide sequence ID" value="NZ_JBHSPQ010000002.1"/>
</dbReference>
<feature type="transmembrane region" description="Helical" evidence="7">
    <location>
        <begin position="256"/>
        <end position="278"/>
    </location>
</feature>
<dbReference type="SUPFAM" id="SSF52540">
    <property type="entry name" value="P-loop containing nucleoside triphosphate hydrolases"/>
    <property type="match status" value="1"/>
</dbReference>
<reference evidence="9 10" key="1">
    <citation type="submission" date="2019-04" db="EMBL/GenBank/DDBJ databases">
        <title>Kribbella sp. NEAU-THZ 27 nov., a novel actinomycete isolated from soil.</title>
        <authorList>
            <person name="Duan L."/>
        </authorList>
    </citation>
    <scope>NUCLEOTIDE SEQUENCE [LARGE SCALE GENOMIC DNA]</scope>
    <source>
        <strain evidence="10">NEAU-THZ27</strain>
    </source>
</reference>
<dbReference type="InterPro" id="IPR017871">
    <property type="entry name" value="ABC_transporter-like_CS"/>
</dbReference>
<sequence>MTRSEVDEPKALAAMWRLCKLGYQHEPWLLVAAFLMTLLAALPDALLALWLKILADGVLADDRRATLLAATGLAVSVTATWLLRTLSTRISRRFRDRVTIMLEAHVARLQASVATVEHHERRDYLDRLSVLRKQVFVLDHMYMSLFSTCGWILRLGVTVVLLMSISPVLALLLVFALPTVVSSSWRPGVERQVEERYATHSRLADHLFKTATTPAPGKEVRVIGIGRDLVENRRREWEQWYGPIASARWVSAAWHAVAWAIFGAAYVGAVFFVATGLHGSVGNVLLILAAGARLSSYIGATVGEIGFLRGIWLDGSRRLVWLENYAASFNSAGDLPVPSHLTDGIRLDHVSFTYAGSERPALEDVNLKLPAGKVIAVVGENGAGKSTLVKLICKLYEPTDGHVLLDDQPLDRISTEAWREKIAGAFQDFFRFEFRAAHSVGLGDLPRLDDVPAVTTAVGRAGAEDVLERLESGLDTQLGSTWPDGAEISFGQWQKLALARGFMRDRPLLLVLDEPTAALDAETEHALFERYAAAAKDSADGRITILVSHRFSTVRMADQIVVLDGARVVETGTHDELIALDGQYAELYRIQAASYH</sequence>
<dbReference type="EMBL" id="SZPZ01000003">
    <property type="protein sequence ID" value="TKK77595.1"/>
    <property type="molecule type" value="Genomic_DNA"/>
</dbReference>
<accession>A0A4U3LP62</accession>
<dbReference type="CDD" id="cd03228">
    <property type="entry name" value="ABCC_MRP_Like"/>
    <property type="match status" value="1"/>
</dbReference>
<keyword evidence="10" id="KW-1185">Reference proteome</keyword>
<dbReference type="SMART" id="SM00382">
    <property type="entry name" value="AAA"/>
    <property type="match status" value="1"/>
</dbReference>
<evidence type="ECO:0000313" key="10">
    <source>
        <dbReference type="Proteomes" id="UP000305836"/>
    </source>
</evidence>
<dbReference type="AlphaFoldDB" id="A0A4U3LP62"/>
<dbReference type="InterPro" id="IPR027417">
    <property type="entry name" value="P-loop_NTPase"/>
</dbReference>
<dbReference type="OrthoDB" id="9806127at2"/>
<protein>
    <submittedName>
        <fullName evidence="9">ABC transporter ATP-binding protein</fullName>
    </submittedName>
</protein>
<keyword evidence="6 7" id="KW-0472">Membrane</keyword>
<evidence type="ECO:0000256" key="5">
    <source>
        <dbReference type="ARBA" id="ARBA00022989"/>
    </source>
</evidence>
<dbReference type="PROSITE" id="PS00211">
    <property type="entry name" value="ABC_TRANSPORTER_1"/>
    <property type="match status" value="1"/>
</dbReference>
<feature type="domain" description="ABC transporter" evidence="8">
    <location>
        <begin position="345"/>
        <end position="590"/>
    </location>
</feature>
<dbReference type="PANTHER" id="PTHR24221:SF646">
    <property type="entry name" value="HAEMOLYSIN SECRETION ATP-BINDING PROTEIN"/>
    <property type="match status" value="1"/>
</dbReference>
<dbReference type="PROSITE" id="PS50893">
    <property type="entry name" value="ABC_TRANSPORTER_2"/>
    <property type="match status" value="1"/>
</dbReference>
<comment type="subcellular location">
    <subcellularLocation>
        <location evidence="1">Cell membrane</location>
        <topology evidence="1">Multi-pass membrane protein</topology>
    </subcellularLocation>
</comment>
<dbReference type="InterPro" id="IPR039421">
    <property type="entry name" value="Type_1_exporter"/>
</dbReference>
<feature type="transmembrane region" description="Helical" evidence="7">
    <location>
        <begin position="284"/>
        <end position="308"/>
    </location>
</feature>
<feature type="transmembrane region" description="Helical" evidence="7">
    <location>
        <begin position="65"/>
        <end position="83"/>
    </location>
</feature>
<evidence type="ECO:0000313" key="9">
    <source>
        <dbReference type="EMBL" id="TKK77595.1"/>
    </source>
</evidence>
<dbReference type="InterPro" id="IPR003439">
    <property type="entry name" value="ABC_transporter-like_ATP-bd"/>
</dbReference>
<evidence type="ECO:0000256" key="1">
    <source>
        <dbReference type="ARBA" id="ARBA00004651"/>
    </source>
</evidence>
<evidence type="ECO:0000256" key="2">
    <source>
        <dbReference type="ARBA" id="ARBA00022692"/>
    </source>
</evidence>